<sequence>RGISKSIIIKWSGNAAHVHIHHQALSPEIRAKRNPLDLAYALVEYVIKKLESKIREISAKHLAEGLRVDNEHDSQQLFTCPLSLHRELNCVNVCIDPNDLDSFDLSWTSVKSFKHFFNWNRFEIGEADEIAIKALEVVGGYPGYPKGGRRKTLPVDKLIMKWLKKLEEVDS</sequence>
<dbReference type="Proteomes" id="UP000269499">
    <property type="component" value="Unassembled WGS sequence"/>
</dbReference>
<feature type="non-terminal residue" evidence="1">
    <location>
        <position position="1"/>
    </location>
</feature>
<name>A0A497F2M0_9CREN</name>
<accession>A0A497F2M0</accession>
<comment type="caution">
    <text evidence="1">The sequence shown here is derived from an EMBL/GenBank/DDBJ whole genome shotgun (WGS) entry which is preliminary data.</text>
</comment>
<proteinExistence type="predicted"/>
<reference evidence="1 2" key="1">
    <citation type="submission" date="2018-06" db="EMBL/GenBank/DDBJ databases">
        <title>Extensive metabolic versatility and redundancy in microbially diverse, dynamic hydrothermal sediments.</title>
        <authorList>
            <person name="Dombrowski N."/>
            <person name="Teske A."/>
            <person name="Baker B.J."/>
        </authorList>
    </citation>
    <scope>NUCLEOTIDE SEQUENCE [LARGE SCALE GENOMIC DNA]</scope>
    <source>
        <strain evidence="1">B20_G2</strain>
    </source>
</reference>
<dbReference type="EMBL" id="QMRA01000057">
    <property type="protein sequence ID" value="RLE53646.1"/>
    <property type="molecule type" value="Genomic_DNA"/>
</dbReference>
<protein>
    <submittedName>
        <fullName evidence="1">Uncharacterized protein</fullName>
    </submittedName>
</protein>
<organism evidence="1 2">
    <name type="scientific">Thermoproteota archaeon</name>
    <dbReference type="NCBI Taxonomy" id="2056631"/>
    <lineage>
        <taxon>Archaea</taxon>
        <taxon>Thermoproteota</taxon>
    </lineage>
</organism>
<evidence type="ECO:0000313" key="1">
    <source>
        <dbReference type="EMBL" id="RLE53646.1"/>
    </source>
</evidence>
<dbReference type="AlphaFoldDB" id="A0A497F2M0"/>
<gene>
    <name evidence="1" type="ORF">DRJ26_03125</name>
</gene>
<evidence type="ECO:0000313" key="2">
    <source>
        <dbReference type="Proteomes" id="UP000269499"/>
    </source>
</evidence>